<dbReference type="GeneID" id="14539976"/>
<dbReference type="OrthoDB" id="1893551at2759"/>
<feature type="region of interest" description="Disordered" evidence="3">
    <location>
        <begin position="1136"/>
        <end position="1191"/>
    </location>
</feature>
<proteinExistence type="predicted"/>
<gene>
    <name evidence="4" type="ORF">CORT_0D00850</name>
</gene>
<dbReference type="Pfam" id="PF13540">
    <property type="entry name" value="RCC1_2"/>
    <property type="match status" value="1"/>
</dbReference>
<dbReference type="Proteomes" id="UP000005018">
    <property type="component" value="Chromosome 4"/>
</dbReference>
<protein>
    <recommendedName>
        <fullName evidence="6">BTB domain-containing protein</fullName>
    </recommendedName>
</protein>
<evidence type="ECO:0000256" key="3">
    <source>
        <dbReference type="SAM" id="MobiDB-lite"/>
    </source>
</evidence>
<dbReference type="SUPFAM" id="SSF54695">
    <property type="entry name" value="POZ domain"/>
    <property type="match status" value="1"/>
</dbReference>
<dbReference type="PROSITE" id="PS50012">
    <property type="entry name" value="RCC1_3"/>
    <property type="match status" value="3"/>
</dbReference>
<dbReference type="Gene3D" id="3.30.710.10">
    <property type="entry name" value="Potassium Channel Kv1.1, Chain A"/>
    <property type="match status" value="1"/>
</dbReference>
<feature type="compositionally biased region" description="Low complexity" evidence="3">
    <location>
        <begin position="1246"/>
        <end position="1258"/>
    </location>
</feature>
<reference evidence="4 5" key="1">
    <citation type="journal article" date="2012" name="PLoS ONE">
        <title>Sequence and analysis of the genome of the pathogenic yeast Candida orthopsilosis.</title>
        <authorList>
            <person name="Riccombeni A."/>
            <person name="Vidanes G."/>
            <person name="Proux-Wera E."/>
            <person name="Wolfe K.H."/>
            <person name="Butler G."/>
        </authorList>
    </citation>
    <scope>NUCLEOTIDE SEQUENCE [LARGE SCALE GENOMIC DNA]</scope>
    <source>
        <strain evidence="4 5">Co 90-125</strain>
    </source>
</reference>
<dbReference type="InterPro" id="IPR000408">
    <property type="entry name" value="Reg_chr_condens"/>
</dbReference>
<feature type="repeat" description="RCC1" evidence="2">
    <location>
        <begin position="246"/>
        <end position="301"/>
    </location>
</feature>
<dbReference type="InterPro" id="IPR051625">
    <property type="entry name" value="Signaling_Regulatory_Domain"/>
</dbReference>
<dbReference type="InterPro" id="IPR036770">
    <property type="entry name" value="Ankyrin_rpt-contain_sf"/>
</dbReference>
<dbReference type="PANTHER" id="PTHR22872">
    <property type="entry name" value="BTK-BINDING PROTEIN-RELATED"/>
    <property type="match status" value="1"/>
</dbReference>
<dbReference type="SUPFAM" id="SSF50985">
    <property type="entry name" value="RCC1/BLIP-II"/>
    <property type="match status" value="1"/>
</dbReference>
<evidence type="ECO:0000313" key="5">
    <source>
        <dbReference type="Proteomes" id="UP000005018"/>
    </source>
</evidence>
<dbReference type="PRINTS" id="PR00633">
    <property type="entry name" value="RCCNDNSATION"/>
</dbReference>
<dbReference type="SUPFAM" id="SSF48403">
    <property type="entry name" value="Ankyrin repeat"/>
    <property type="match status" value="1"/>
</dbReference>
<evidence type="ECO:0000256" key="1">
    <source>
        <dbReference type="ARBA" id="ARBA00022737"/>
    </source>
</evidence>
<accession>H8X4J1</accession>
<name>H8X4J1_CANO9</name>
<feature type="repeat" description="RCC1" evidence="2">
    <location>
        <begin position="302"/>
        <end position="367"/>
    </location>
</feature>
<organism evidence="4 5">
    <name type="scientific">Candida orthopsilosis (strain 90-125)</name>
    <name type="common">Yeast</name>
    <dbReference type="NCBI Taxonomy" id="1136231"/>
    <lineage>
        <taxon>Eukaryota</taxon>
        <taxon>Fungi</taxon>
        <taxon>Dikarya</taxon>
        <taxon>Ascomycota</taxon>
        <taxon>Saccharomycotina</taxon>
        <taxon>Pichiomycetes</taxon>
        <taxon>Debaryomycetaceae</taxon>
        <taxon>Candida/Lodderomyces clade</taxon>
        <taxon>Candida</taxon>
    </lineage>
</organism>
<feature type="compositionally biased region" description="Basic and acidic residues" evidence="3">
    <location>
        <begin position="1339"/>
        <end position="1352"/>
    </location>
</feature>
<feature type="region of interest" description="Disordered" evidence="3">
    <location>
        <begin position="1334"/>
        <end position="1390"/>
    </location>
</feature>
<keyword evidence="1" id="KW-0677">Repeat</keyword>
<dbReference type="RefSeq" id="XP_003869070.1">
    <property type="nucleotide sequence ID" value="XM_003869021.1"/>
</dbReference>
<keyword evidence="5" id="KW-1185">Reference proteome</keyword>
<evidence type="ECO:0000313" key="4">
    <source>
        <dbReference type="EMBL" id="CCG22933.1"/>
    </source>
</evidence>
<dbReference type="KEGG" id="cot:CORT_0D00850"/>
<dbReference type="HOGENOM" id="CLU_004619_0_0_1"/>
<dbReference type="InterPro" id="IPR011333">
    <property type="entry name" value="SKP1/BTB/POZ_sf"/>
</dbReference>
<dbReference type="EMBL" id="HE681722">
    <property type="protein sequence ID" value="CCG22933.1"/>
    <property type="molecule type" value="Genomic_DNA"/>
</dbReference>
<dbReference type="PANTHER" id="PTHR22872:SF2">
    <property type="entry name" value="INHIBITOR OF BRUTON TYROSINE KINASE"/>
    <property type="match status" value="1"/>
</dbReference>
<feature type="region of interest" description="Disordered" evidence="3">
    <location>
        <begin position="1075"/>
        <end position="1122"/>
    </location>
</feature>
<feature type="compositionally biased region" description="Polar residues" evidence="3">
    <location>
        <begin position="1109"/>
        <end position="1122"/>
    </location>
</feature>
<evidence type="ECO:0008006" key="6">
    <source>
        <dbReference type="Google" id="ProtNLM"/>
    </source>
</evidence>
<dbReference type="InterPro" id="IPR009091">
    <property type="entry name" value="RCC1/BLIP-II"/>
</dbReference>
<feature type="repeat" description="RCC1" evidence="2">
    <location>
        <begin position="178"/>
        <end position="245"/>
    </location>
</feature>
<dbReference type="Gene3D" id="2.130.10.30">
    <property type="entry name" value="Regulator of chromosome condensation 1/beta-lactamase-inhibitor protein II"/>
    <property type="match status" value="1"/>
</dbReference>
<feature type="compositionally biased region" description="Polar residues" evidence="3">
    <location>
        <begin position="1084"/>
        <end position="1095"/>
    </location>
</feature>
<sequence length="1390" mass="157242">MITDNAPNLKKLTKDALLTRDVFGRTVLHVSILSNDPESLNQLTKNPSFKFVLHACDYENGWNCMHYIIFYKRLQCFNILIQYLHTSLGNLFAPNGALIELLKCKDRCGYTCMQLVDHNLSSVHSLPKYIDVLDGYNWRSKGETGSNAKRLLLSTDISKDEEYDIDEFQSSDNIRGGSDIYVIGCNSNSQLGLGDSKDRSQPLKVFDDAFICEQNESEILAERFCKPRYKKMVISKNHAAIITVDGDVFTCGVGSRGRLGHGSDNLTSSFKFRRVEFFHNESKTVQDIAISNNHSIVLTSDGDVYAWGMNGFNQLGVNTPSTKAINNYLDDWIATPVLVAGELRKNKSRKLLGVDVSKIHSVTWTKNELYFWGLNVGQMGIQRIRDDIEVKLHDESVKGEVQTSPRSTNLRDEIKCVSTTELCTCVVTELNDIHVYYNFQHYKLPKVPVKGLGDKNFDLFKPRRLTEGTVIIKIITRGPNSSMVLLSNGSIMSFSLNSTDVKNTKYVNVWKPQNEDMKVVDFDMGTDGSVVLCTKAGIVFLKLNQSSQRRNSMSGAVLPISVNKHKFKKIENVNRIVQVTCDPKFLSFGFIRDEIDLLPMELHINDFISDVHQLSPMSDMDLYRKQDQLMDTGTDSAHSEQNEINWSLMQTEKYLSQKFGSQENDSEGRDKLYDASIKLDDSKSIFFHKDFLQSVSTKFSELIEEQGNMIIEKRFHAKWNSIDSCLEVGSKTKFLSVLLFMQSVYMGTKVDLWSSFGSRSKVPDNLKLVFDEFDDLCSLFRVSFGSKQLRLGFTNMLSTSSGSVKFDLKDGYMFAHAYILRVRSAFFETILSERWGISSPMVLDFTGLTKSQMGIVLRHLYGVEDKDLLNCYKFKFDECETFINEALEMIEIADELLLFQLKAVFEIAVAELISMQNVLSLVVNADYISANKLFSQCCWFIHHNLEVLLYDPMFQSIPMEIVEKIEHCFEFETNDKDEFCKSFSSSISATRFASDLNSHNEYYMSDRKGFSSFEPLVDPRLEVKKPKEPTKRRKSRKSSTLNADIVDFRKNLVVESNRDSPTVIEEAVENEFIEVSKKSRSRSQIKTNPQPQIKDSSPPLREQTKNDGKSTMQRKTSTSDSLNKFAQITSQAALSPRLTWATSPPSTSHSQAQRSGSKSPEPFALMGNANDSKQFKPKMGPHVKLSQKERKKLAAATAASVFNENMEATSKQKQTDVAPWAAITTEKPPSAPSVNFPALDDKRVKSPISAPSTKSSSKSTRDLASPMIHANSSTSSLSSIYSTPSLAEVMRGESSRVEYTQENNTPKKSLAEIQQEQEFEKWWQEESRKVQQEIGGLKIDNKKQNSKKRVENGYRGTFPRGQNGAKKDKVKSKATTTESMETKRKLSNGM</sequence>
<feature type="region of interest" description="Disordered" evidence="3">
    <location>
        <begin position="1224"/>
        <end position="1279"/>
    </location>
</feature>
<evidence type="ECO:0000256" key="2">
    <source>
        <dbReference type="PROSITE-ProRule" id="PRU00235"/>
    </source>
</evidence>
<dbReference type="eggNOG" id="KOG0783">
    <property type="taxonomic scope" value="Eukaryota"/>
</dbReference>
<feature type="compositionally biased region" description="Polar residues" evidence="3">
    <location>
        <begin position="1140"/>
        <end position="1158"/>
    </location>
</feature>
<dbReference type="Gene3D" id="1.25.40.20">
    <property type="entry name" value="Ankyrin repeat-containing domain"/>
    <property type="match status" value="1"/>
</dbReference>